<evidence type="ECO:0000313" key="2">
    <source>
        <dbReference type="Proteomes" id="UP001162501"/>
    </source>
</evidence>
<gene>
    <name evidence="1" type="ORF">MRATA1EN22A_LOCUS21211</name>
</gene>
<proteinExistence type="predicted"/>
<dbReference type="Proteomes" id="UP001162501">
    <property type="component" value="Chromosome 32"/>
</dbReference>
<evidence type="ECO:0000313" key="1">
    <source>
        <dbReference type="EMBL" id="CAN0483471.1"/>
    </source>
</evidence>
<accession>A0AC59ZQG6</accession>
<reference evidence="1" key="1">
    <citation type="submission" date="2023-05" db="EMBL/GenBank/DDBJ databases">
        <authorList>
            <consortium name="ELIXIR-Norway"/>
        </authorList>
    </citation>
    <scope>NUCLEOTIDE SEQUENCE</scope>
</reference>
<reference evidence="1" key="2">
    <citation type="submission" date="2025-03" db="EMBL/GenBank/DDBJ databases">
        <authorList>
            <consortium name="ELIXIR-Norway"/>
            <consortium name="Elixir Norway"/>
        </authorList>
    </citation>
    <scope>NUCLEOTIDE SEQUENCE</scope>
</reference>
<dbReference type="EMBL" id="OX596116">
    <property type="protein sequence ID" value="CAN0483471.1"/>
    <property type="molecule type" value="Genomic_DNA"/>
</dbReference>
<organism evidence="1 2">
    <name type="scientific">Rangifer tarandus platyrhynchus</name>
    <name type="common">Svalbard reindeer</name>
    <dbReference type="NCBI Taxonomy" id="3082113"/>
    <lineage>
        <taxon>Eukaryota</taxon>
        <taxon>Metazoa</taxon>
        <taxon>Chordata</taxon>
        <taxon>Craniata</taxon>
        <taxon>Vertebrata</taxon>
        <taxon>Euteleostomi</taxon>
        <taxon>Mammalia</taxon>
        <taxon>Eutheria</taxon>
        <taxon>Laurasiatheria</taxon>
        <taxon>Artiodactyla</taxon>
        <taxon>Ruminantia</taxon>
        <taxon>Pecora</taxon>
        <taxon>Cervidae</taxon>
        <taxon>Odocoileinae</taxon>
        <taxon>Rangifer</taxon>
    </lineage>
</organism>
<name>A0AC59ZQG6_RANTA</name>
<sequence>MGRGPGDLWPGTRFSWLFWCCVSWGVLIFWRILPRGREGCPAFEQEKLEELSSGIADAKQGTRGLVPAAPQAPRPQAPRTEDSLAGLRLLRDRSSHLEEEVEALQEHAEHLGRQEARVRELEAFFLTVWSFLEACAPGQGHSTKAGHPCAPPNPRKEAWKRGRSWPDLHHEF</sequence>
<protein>
    <submittedName>
        <fullName evidence="1">Uncharacterized protein</fullName>
    </submittedName>
</protein>